<dbReference type="PIRSF" id="PIRSF006162">
    <property type="entry name" value="PgpA"/>
    <property type="match status" value="1"/>
</dbReference>
<dbReference type="InterPro" id="IPR036681">
    <property type="entry name" value="PgpA-like_sf"/>
</dbReference>
<dbReference type="AlphaFoldDB" id="A0A521ASF2"/>
<evidence type="ECO:0000313" key="4">
    <source>
        <dbReference type="Proteomes" id="UP000317315"/>
    </source>
</evidence>
<dbReference type="Pfam" id="PF04608">
    <property type="entry name" value="PgpA"/>
    <property type="match status" value="1"/>
</dbReference>
<dbReference type="Proteomes" id="UP000317315">
    <property type="component" value="Unassembled WGS sequence"/>
</dbReference>
<feature type="transmembrane region" description="Helical" evidence="1">
    <location>
        <begin position="21"/>
        <end position="37"/>
    </location>
</feature>
<keyword evidence="1" id="KW-0472">Membrane</keyword>
<keyword evidence="1" id="KW-0812">Transmembrane</keyword>
<dbReference type="PANTHER" id="PTHR36305">
    <property type="entry name" value="PHOSPHATIDYLGLYCEROPHOSPHATASE A"/>
    <property type="match status" value="1"/>
</dbReference>
<proteinExistence type="predicted"/>
<keyword evidence="4" id="KW-1185">Reference proteome</keyword>
<accession>A0A521ASF2</accession>
<evidence type="ECO:0000259" key="2">
    <source>
        <dbReference type="Pfam" id="PF04608"/>
    </source>
</evidence>
<dbReference type="EMBL" id="FXTM01000002">
    <property type="protein sequence ID" value="SMO37754.1"/>
    <property type="molecule type" value="Genomic_DNA"/>
</dbReference>
<keyword evidence="1" id="KW-1133">Transmembrane helix</keyword>
<dbReference type="GO" id="GO:0006629">
    <property type="term" value="P:lipid metabolic process"/>
    <property type="evidence" value="ECO:0007669"/>
    <property type="project" value="InterPro"/>
</dbReference>
<dbReference type="CDD" id="cd06971">
    <property type="entry name" value="PgpA"/>
    <property type="match status" value="1"/>
</dbReference>
<dbReference type="SUPFAM" id="SSF101307">
    <property type="entry name" value="YutG-like"/>
    <property type="match status" value="1"/>
</dbReference>
<dbReference type="OrthoDB" id="9804091at2"/>
<evidence type="ECO:0000313" key="3">
    <source>
        <dbReference type="EMBL" id="SMO37754.1"/>
    </source>
</evidence>
<dbReference type="InterPro" id="IPR026037">
    <property type="entry name" value="PgpA"/>
</dbReference>
<reference evidence="3 4" key="1">
    <citation type="submission" date="2017-05" db="EMBL/GenBank/DDBJ databases">
        <authorList>
            <person name="Varghese N."/>
            <person name="Submissions S."/>
        </authorList>
    </citation>
    <scope>NUCLEOTIDE SEQUENCE [LARGE SCALE GENOMIC DNA]</scope>
    <source>
        <strain evidence="3 4">DSM 16304</strain>
    </source>
</reference>
<name>A0A521ASF2_9BACT</name>
<dbReference type="GO" id="GO:0008962">
    <property type="term" value="F:phosphatidylglycerophosphatase activity"/>
    <property type="evidence" value="ECO:0007669"/>
    <property type="project" value="InterPro"/>
</dbReference>
<evidence type="ECO:0000256" key="1">
    <source>
        <dbReference type="SAM" id="Phobius"/>
    </source>
</evidence>
<feature type="domain" description="YutG/PgpA" evidence="2">
    <location>
        <begin position="7"/>
        <end position="146"/>
    </location>
</feature>
<dbReference type="InterPro" id="IPR007686">
    <property type="entry name" value="YutG/PgpA"/>
</dbReference>
<sequence length="152" mass="17022">MKFLLEFIATGFFSGKLPKMPGTWGSILASILCYFFWPSNLTYQILIIIVTFSLSVLSSDFVSKQLREKDPDIVVIDEILGIEITFLGLNVYHDIKLAFLGLLIFRVIDIIKPPPIPWFERLPGGWGITVDDAVAGIVSNFLLRLVGGLIYV</sequence>
<dbReference type="PANTHER" id="PTHR36305:SF1">
    <property type="entry name" value="PHOSPHATIDYLGLYCEROPHOSPHATASE A"/>
    <property type="match status" value="1"/>
</dbReference>
<organism evidence="3 4">
    <name type="scientific">Balnearium lithotrophicum</name>
    <dbReference type="NCBI Taxonomy" id="223788"/>
    <lineage>
        <taxon>Bacteria</taxon>
        <taxon>Pseudomonadati</taxon>
        <taxon>Aquificota</taxon>
        <taxon>Aquificia</taxon>
        <taxon>Desulfurobacteriales</taxon>
        <taxon>Desulfurobacteriaceae</taxon>
        <taxon>Balnearium</taxon>
    </lineage>
</organism>
<protein>
    <submittedName>
        <fullName evidence="3">Phosphatidylglycerophosphatase</fullName>
    </submittedName>
</protein>
<gene>
    <name evidence="3" type="ORF">SAMN06269117_102103</name>
</gene>